<dbReference type="InterPro" id="IPR037231">
    <property type="entry name" value="NAP-like_sf"/>
</dbReference>
<feature type="compositionally biased region" description="Basic and acidic residues" evidence="3">
    <location>
        <begin position="372"/>
        <end position="382"/>
    </location>
</feature>
<dbReference type="PANTHER" id="PTHR11875">
    <property type="entry name" value="TESTIS-SPECIFIC Y-ENCODED PROTEIN"/>
    <property type="match status" value="1"/>
</dbReference>
<dbReference type="Gene3D" id="1.20.5.1500">
    <property type="match status" value="1"/>
</dbReference>
<dbReference type="GO" id="GO:0006334">
    <property type="term" value="P:nucleosome assembly"/>
    <property type="evidence" value="ECO:0007669"/>
    <property type="project" value="InterPro"/>
</dbReference>
<dbReference type="Gene3D" id="3.30.1120.90">
    <property type="entry name" value="Nucleosome assembly protein"/>
    <property type="match status" value="1"/>
</dbReference>
<feature type="compositionally biased region" description="Gly residues" evidence="3">
    <location>
        <begin position="360"/>
        <end position="371"/>
    </location>
</feature>
<evidence type="ECO:0000313" key="4">
    <source>
        <dbReference type="EMBL" id="CAE0313844.1"/>
    </source>
</evidence>
<dbReference type="InterPro" id="IPR002164">
    <property type="entry name" value="NAP_family"/>
</dbReference>
<organism evidence="4">
    <name type="scientific">Favella ehrenbergii</name>
    <dbReference type="NCBI Taxonomy" id="182087"/>
    <lineage>
        <taxon>Eukaryota</taxon>
        <taxon>Sar</taxon>
        <taxon>Alveolata</taxon>
        <taxon>Ciliophora</taxon>
        <taxon>Intramacronucleata</taxon>
        <taxon>Spirotrichea</taxon>
        <taxon>Choreotrichia</taxon>
        <taxon>Tintinnida</taxon>
        <taxon>Xystonellidae</taxon>
        <taxon>Favella</taxon>
    </lineage>
</organism>
<dbReference type="SUPFAM" id="SSF143113">
    <property type="entry name" value="NAP-like"/>
    <property type="match status" value="1"/>
</dbReference>
<sequence length="382" mass="42683">MAEDNTAAAQATTDAATEDAPLFPVSKQEREMEQKMVKVISRMPENVQKRFQSLYVFSDERSKINDQFEKEVRELSEAYEKRKLPILQKRDAILAGTNTEFDDSCIEFDTTFAKLETAVAGIVKTDDEKEADAEEEKAHEPTNVEHLKEKPGVPDFWSKAIKNHAMLQSVITEKDAPILEHLTNLNCSQVKLPSPKLTVTMTFSENEFMTNETLSFTAVADNDTDQTIEVIGTVIEWKEGQDPTKKKVKKTQKNKKTGEKRVIVKSIACDSFFNLFESKKEPEGIHDKDEDDLDSDDDKVMQQLEEAHDISNDLYDLYTVDALEFYLGFGPEIDGLLDGEGPESGEDSDDDAAEPKVGGKKAGGEGQGKVGPDGKPEDCKQQ</sequence>
<dbReference type="EMBL" id="HBIE01029277">
    <property type="protein sequence ID" value="CAE0313844.1"/>
    <property type="molecule type" value="Transcribed_RNA"/>
</dbReference>
<gene>
    <name evidence="4" type="ORF">FEHR0123_LOCUS8768</name>
</gene>
<dbReference type="GO" id="GO:0005634">
    <property type="term" value="C:nucleus"/>
    <property type="evidence" value="ECO:0007669"/>
    <property type="project" value="InterPro"/>
</dbReference>
<feature type="region of interest" description="Disordered" evidence="3">
    <location>
        <begin position="1"/>
        <end position="29"/>
    </location>
</feature>
<evidence type="ECO:0000256" key="2">
    <source>
        <dbReference type="RuleBase" id="RU003876"/>
    </source>
</evidence>
<proteinExistence type="inferred from homology"/>
<evidence type="ECO:0000256" key="1">
    <source>
        <dbReference type="ARBA" id="ARBA00009947"/>
    </source>
</evidence>
<accession>A0A7S3I5S4</accession>
<protein>
    <recommendedName>
        <fullName evidence="5">Nucleosome assembly protein</fullName>
    </recommendedName>
</protein>
<evidence type="ECO:0008006" key="5">
    <source>
        <dbReference type="Google" id="ProtNLM"/>
    </source>
</evidence>
<evidence type="ECO:0000256" key="3">
    <source>
        <dbReference type="SAM" id="MobiDB-lite"/>
    </source>
</evidence>
<dbReference type="AlphaFoldDB" id="A0A7S3I5S4"/>
<feature type="region of interest" description="Disordered" evidence="3">
    <location>
        <begin position="334"/>
        <end position="382"/>
    </location>
</feature>
<feature type="compositionally biased region" description="Low complexity" evidence="3">
    <location>
        <begin position="1"/>
        <end position="20"/>
    </location>
</feature>
<feature type="compositionally biased region" description="Acidic residues" evidence="3">
    <location>
        <begin position="335"/>
        <end position="352"/>
    </location>
</feature>
<reference evidence="4" key="1">
    <citation type="submission" date="2021-01" db="EMBL/GenBank/DDBJ databases">
        <authorList>
            <person name="Corre E."/>
            <person name="Pelletier E."/>
            <person name="Niang G."/>
            <person name="Scheremetjew M."/>
            <person name="Finn R."/>
            <person name="Kale V."/>
            <person name="Holt S."/>
            <person name="Cochrane G."/>
            <person name="Meng A."/>
            <person name="Brown T."/>
            <person name="Cohen L."/>
        </authorList>
    </citation>
    <scope>NUCLEOTIDE SEQUENCE</scope>
    <source>
        <strain evidence="4">Fehren 1</strain>
    </source>
</reference>
<comment type="similarity">
    <text evidence="1 2">Belongs to the nucleosome assembly protein (NAP) family.</text>
</comment>
<name>A0A7S3I5S4_9SPIT</name>
<dbReference type="Pfam" id="PF00956">
    <property type="entry name" value="NAP"/>
    <property type="match status" value="1"/>
</dbReference>